<keyword evidence="12" id="KW-0418">Kinase</keyword>
<keyword evidence="12" id="KW-0808">Transferase</keyword>
<dbReference type="SUPFAM" id="SSF56112">
    <property type="entry name" value="Protein kinase-like (PK-like)"/>
    <property type="match status" value="2"/>
</dbReference>
<dbReference type="Proteomes" id="UP000797356">
    <property type="component" value="Chromosome 15"/>
</dbReference>
<dbReference type="Gene3D" id="1.10.510.10">
    <property type="entry name" value="Transferase(Phosphotransferase) domain 1"/>
    <property type="match status" value="1"/>
</dbReference>
<evidence type="ECO:0000256" key="1">
    <source>
        <dbReference type="ARBA" id="ARBA00004162"/>
    </source>
</evidence>
<dbReference type="InterPro" id="IPR011009">
    <property type="entry name" value="Kinase-like_dom_sf"/>
</dbReference>
<evidence type="ECO:0000256" key="10">
    <source>
        <dbReference type="SAM" id="Phobius"/>
    </source>
</evidence>
<protein>
    <submittedName>
        <fullName evidence="12">LysM domain receptor-like kinase 3</fullName>
    </submittedName>
</protein>
<dbReference type="AlphaFoldDB" id="A0A8K0IXE9"/>
<dbReference type="InterPro" id="IPR044812">
    <property type="entry name" value="CERK1/LYK3-like"/>
</dbReference>
<dbReference type="Pfam" id="PF23577">
    <property type="entry name" value="LysM_RLK"/>
    <property type="match status" value="1"/>
</dbReference>
<dbReference type="FunFam" id="1.10.510.10:FF:000468">
    <property type="entry name" value="PTI1-like tyrosine-protein kinase 3"/>
    <property type="match status" value="1"/>
</dbReference>
<dbReference type="PANTHER" id="PTHR46204">
    <property type="entry name" value="CHITIN ELICITOR RECEPTOR KINASE 1-RELATED"/>
    <property type="match status" value="1"/>
</dbReference>
<evidence type="ECO:0000256" key="6">
    <source>
        <dbReference type="ARBA" id="ARBA00022840"/>
    </source>
</evidence>
<dbReference type="GO" id="GO:0005886">
    <property type="term" value="C:plasma membrane"/>
    <property type="evidence" value="ECO:0007669"/>
    <property type="project" value="UniProtKB-SubCell"/>
</dbReference>
<evidence type="ECO:0000259" key="11">
    <source>
        <dbReference type="PROSITE" id="PS50011"/>
    </source>
</evidence>
<comment type="caution">
    <text evidence="12">The sequence shown here is derived from an EMBL/GenBank/DDBJ whole genome shotgun (WGS) entry which is preliminary data.</text>
</comment>
<keyword evidence="2" id="KW-1003">Cell membrane</keyword>
<keyword evidence="3 10" id="KW-0812">Transmembrane</keyword>
<dbReference type="Pfam" id="PF23472">
    <property type="entry name" value="LysM2_CERK1_LYK3_4_5"/>
    <property type="match status" value="1"/>
</dbReference>
<dbReference type="GO" id="GO:0045087">
    <property type="term" value="P:innate immune response"/>
    <property type="evidence" value="ECO:0007669"/>
    <property type="project" value="InterPro"/>
</dbReference>
<keyword evidence="7 10" id="KW-1133">Transmembrane helix</keyword>
<reference evidence="12" key="2">
    <citation type="submission" date="2019-07" db="EMBL/GenBank/DDBJ databases">
        <authorList>
            <person name="Yang Y."/>
            <person name="Bocs S."/>
            <person name="Baudouin L."/>
        </authorList>
    </citation>
    <scope>NUCLEOTIDE SEQUENCE</scope>
    <source>
        <tissue evidence="12">Spear leaf of Hainan Tall coconut</tissue>
    </source>
</reference>
<dbReference type="EMBL" id="CM017886">
    <property type="protein sequence ID" value="KAG1370227.1"/>
    <property type="molecule type" value="Genomic_DNA"/>
</dbReference>
<dbReference type="GO" id="GO:0005524">
    <property type="term" value="F:ATP binding"/>
    <property type="evidence" value="ECO:0007669"/>
    <property type="project" value="UniProtKB-KW"/>
</dbReference>
<dbReference type="InterPro" id="IPR056562">
    <property type="entry name" value="LysM2_CERK1_LYK3_4_5"/>
</dbReference>
<sequence>MAVSRNLDLELVFRSISSSSLFFLFLLASFPLRSESSCRRGCDLAIGSYYIPIVSKTNLTYISSLFDESLADVSRYNPNITNTDSIPSDSHVNVSFRCDLLDDGAFLGHSFSYQTIHGDTYTKIASTYSNLTTVPALEAFNSYSPNQIPDGVDINVTVNCSCGNADVSRDYGLFVTYPLRPGENLSSVAAEWGLSGHEDLLQRYNQGVNFSAGEGIVFIPTTGLSAGAIAGISVAAIVAVLVFAICTYFGVYRRKKGRKASLLPSTYEDNAILRGHGSADASDQTPQEGSGSQLPGFAVDKSVEFSYEELAGATNDFSLSSKIGEGGFGAVYYAELRGEVCSLCNIGSADASDQTPQEGSGSQLPGFAVDKSVEFSYEELAGATNDFSLSSKIGEGGFGAVYYAELRGEVRLLGYCIKDSLFLVYEYIENGNLSQHLRGSGRNPLPWSARVQIALDSARGLEYIHEHTVPQYIHRDIKSANILIDKNFRGKVAIVPVTWKAEHQHAFYNICVLAVQVADFGLTKLTEVGILPDPTRAVGTFGYMPPEYAQLGDVSTKVDVYAFGVVLYELISAKAAVVKTGEATEFKGLVALFEDALSQPDPREHLRKLVDPRLGDNHPIDSVHKMAQLAKACTHENPQLRPNMRSVVVALMMLSSSTEDLDIDALYGNPALINLVSGRGLDVLSKTFQKDNLMIKISVLQKQFMNKDTVSKWNYFHRIIIGFGCYTGLAAFTSKWSPGMLRWLIA</sequence>
<organism evidence="12 13">
    <name type="scientific">Cocos nucifera</name>
    <name type="common">Coconut palm</name>
    <dbReference type="NCBI Taxonomy" id="13894"/>
    <lineage>
        <taxon>Eukaryota</taxon>
        <taxon>Viridiplantae</taxon>
        <taxon>Streptophyta</taxon>
        <taxon>Embryophyta</taxon>
        <taxon>Tracheophyta</taxon>
        <taxon>Spermatophyta</taxon>
        <taxon>Magnoliopsida</taxon>
        <taxon>Liliopsida</taxon>
        <taxon>Arecaceae</taxon>
        <taxon>Arecoideae</taxon>
        <taxon>Cocoseae</taxon>
        <taxon>Attaleinae</taxon>
        <taxon>Cocos</taxon>
    </lineage>
</organism>
<feature type="transmembrane region" description="Helical" evidence="10">
    <location>
        <begin position="715"/>
        <end position="734"/>
    </location>
</feature>
<keyword evidence="13" id="KW-1185">Reference proteome</keyword>
<evidence type="ECO:0000313" key="13">
    <source>
        <dbReference type="Proteomes" id="UP000797356"/>
    </source>
</evidence>
<dbReference type="InterPro" id="IPR001245">
    <property type="entry name" value="Ser-Thr/Tyr_kinase_cat_dom"/>
</dbReference>
<evidence type="ECO:0000256" key="4">
    <source>
        <dbReference type="ARBA" id="ARBA00022729"/>
    </source>
</evidence>
<proteinExistence type="predicted"/>
<dbReference type="OrthoDB" id="4062651at2759"/>
<keyword evidence="9" id="KW-1015">Disulfide bond</keyword>
<gene>
    <name evidence="12" type="ORF">COCNU_15G005930</name>
</gene>
<evidence type="ECO:0000256" key="7">
    <source>
        <dbReference type="ARBA" id="ARBA00022989"/>
    </source>
</evidence>
<reference evidence="12" key="1">
    <citation type="journal article" date="2017" name="Gigascience">
        <title>The genome draft of coconut (Cocos nucifera).</title>
        <authorList>
            <person name="Xiao Y."/>
            <person name="Xu P."/>
            <person name="Fan H."/>
            <person name="Baudouin L."/>
            <person name="Xia W."/>
            <person name="Bocs S."/>
            <person name="Xu J."/>
            <person name="Li Q."/>
            <person name="Guo A."/>
            <person name="Zhou L."/>
            <person name="Li J."/>
            <person name="Wu Y."/>
            <person name="Ma Z."/>
            <person name="Armero A."/>
            <person name="Issali A.E."/>
            <person name="Liu N."/>
            <person name="Peng M."/>
            <person name="Yang Y."/>
        </authorList>
    </citation>
    <scope>NUCLEOTIDE SEQUENCE</scope>
    <source>
        <tissue evidence="12">Spear leaf of Hainan Tall coconut</tissue>
    </source>
</reference>
<evidence type="ECO:0000256" key="9">
    <source>
        <dbReference type="ARBA" id="ARBA00023157"/>
    </source>
</evidence>
<dbReference type="PROSITE" id="PS00108">
    <property type="entry name" value="PROTEIN_KINASE_ST"/>
    <property type="match status" value="1"/>
</dbReference>
<dbReference type="InterPro" id="IPR057097">
    <property type="entry name" value="LysM_RLK3/10"/>
</dbReference>
<dbReference type="PANTHER" id="PTHR46204:SF2">
    <property type="entry name" value="CHITIN ELICITOR RECEPTOR KINASE 1"/>
    <property type="match status" value="1"/>
</dbReference>
<keyword evidence="4" id="KW-0732">Signal</keyword>
<keyword evidence="8 10" id="KW-0472">Membrane</keyword>
<comment type="subcellular location">
    <subcellularLocation>
        <location evidence="1">Cell membrane</location>
        <topology evidence="1">Single-pass membrane protein</topology>
    </subcellularLocation>
</comment>
<dbReference type="InterPro" id="IPR000719">
    <property type="entry name" value="Prot_kinase_dom"/>
</dbReference>
<keyword evidence="5" id="KW-0547">Nucleotide-binding</keyword>
<evidence type="ECO:0000256" key="5">
    <source>
        <dbReference type="ARBA" id="ARBA00022741"/>
    </source>
</evidence>
<accession>A0A8K0IXE9</accession>
<dbReference type="PROSITE" id="PS50011">
    <property type="entry name" value="PROTEIN_KINASE_DOM"/>
    <property type="match status" value="1"/>
</dbReference>
<keyword evidence="12" id="KW-0675">Receptor</keyword>
<dbReference type="InterPro" id="IPR008271">
    <property type="entry name" value="Ser/Thr_kinase_AS"/>
</dbReference>
<evidence type="ECO:0000256" key="8">
    <source>
        <dbReference type="ARBA" id="ARBA00023136"/>
    </source>
</evidence>
<evidence type="ECO:0000256" key="2">
    <source>
        <dbReference type="ARBA" id="ARBA00022475"/>
    </source>
</evidence>
<keyword evidence="6" id="KW-0067">ATP-binding</keyword>
<dbReference type="GO" id="GO:0019199">
    <property type="term" value="F:transmembrane receptor protein kinase activity"/>
    <property type="evidence" value="ECO:0007669"/>
    <property type="project" value="InterPro"/>
</dbReference>
<feature type="domain" description="Protein kinase" evidence="11">
    <location>
        <begin position="317"/>
        <end position="654"/>
    </location>
</feature>
<evidence type="ECO:0000313" key="12">
    <source>
        <dbReference type="EMBL" id="KAG1370227.1"/>
    </source>
</evidence>
<feature type="transmembrane region" description="Helical" evidence="10">
    <location>
        <begin position="228"/>
        <end position="251"/>
    </location>
</feature>
<dbReference type="Gene3D" id="3.30.200.20">
    <property type="entry name" value="Phosphorylase Kinase, domain 1"/>
    <property type="match status" value="2"/>
</dbReference>
<evidence type="ECO:0000256" key="3">
    <source>
        <dbReference type="ARBA" id="ARBA00022692"/>
    </source>
</evidence>
<dbReference type="SMART" id="SM00220">
    <property type="entry name" value="S_TKc"/>
    <property type="match status" value="1"/>
</dbReference>
<dbReference type="Pfam" id="PF07714">
    <property type="entry name" value="PK_Tyr_Ser-Thr"/>
    <property type="match status" value="1"/>
</dbReference>
<name>A0A8K0IXE9_COCNU</name>